<feature type="domain" description="CUB" evidence="11">
    <location>
        <begin position="457"/>
        <end position="554"/>
    </location>
</feature>
<accession>A0A915J9A5</accession>
<dbReference type="SUPFAM" id="SSF49854">
    <property type="entry name" value="Spermadhesin, CUB domain"/>
    <property type="match status" value="1"/>
</dbReference>
<evidence type="ECO:0000256" key="7">
    <source>
        <dbReference type="ARBA" id="ARBA00023157"/>
    </source>
</evidence>
<dbReference type="CDD" id="cd00041">
    <property type="entry name" value="CUB"/>
    <property type="match status" value="1"/>
</dbReference>
<dbReference type="CDD" id="cd04280">
    <property type="entry name" value="ZnMc_astacin_like"/>
    <property type="match status" value="1"/>
</dbReference>
<keyword evidence="6 9" id="KW-0482">Metalloprotease</keyword>
<dbReference type="GO" id="GO:0004222">
    <property type="term" value="F:metalloendopeptidase activity"/>
    <property type="evidence" value="ECO:0007669"/>
    <property type="project" value="UniProtKB-UniRule"/>
</dbReference>
<dbReference type="Gene3D" id="2.60.120.290">
    <property type="entry name" value="Spermadhesin, CUB domain"/>
    <property type="match status" value="1"/>
</dbReference>
<feature type="compositionally biased region" description="Basic residues" evidence="10">
    <location>
        <begin position="206"/>
        <end position="218"/>
    </location>
</feature>
<dbReference type="PROSITE" id="PS01180">
    <property type="entry name" value="CUB"/>
    <property type="match status" value="1"/>
</dbReference>
<proteinExistence type="predicted"/>
<keyword evidence="9" id="KW-0732">Signal</keyword>
<protein>
    <recommendedName>
        <fullName evidence="9">Metalloendopeptidase</fullName>
        <ecNumber evidence="9">3.4.24.-</ecNumber>
    </recommendedName>
</protein>
<dbReference type="InterPro" id="IPR001506">
    <property type="entry name" value="Peptidase_M12A"/>
</dbReference>
<keyword evidence="7" id="KW-1015">Disulfide bond</keyword>
<feature type="signal peptide" evidence="9">
    <location>
        <begin position="1"/>
        <end position="17"/>
    </location>
</feature>
<sequence>MISFFYFCSLFAVSIYAHEKFKSTVSINFDLDDKVPKNANIDAYCAKNYASDRNLCLQNLKIYCFGLSLSKKSPESTLCSAVDQSGLQPPKSSATPKVAPSPVATKKVRKASKVMLDHLNEKINHEHTKKASSDVMSYNDRTINNRLFFKQSDAIKNFRFKKNELDVNRVENYFHGDVDLTEKQVKIIEENVNKNRKKTNGDDDKRRKKKNLRRARRKVGKEPAFHLWTKFPIPYDFVDAVPMKMRIIIEEAIQVWQNNTCVRWQKNGVGVDRIEFVDGDGCSSFIGKVDGTQEISLHYPGCELVGIAAHEIGFFHEQSRPDQKENVVINYDNIVKSRYNNFSPMDWKDVNAYQLPYDFGSVMHYDGFTRGFTVDPEKYSIVTLDPSYQNTIGQRVGPSFIDFKQINAAYCANTCPKKIGCQNNGYENPNDCNRCKCPPGFGGLLCETVESSNSPDCGGRLKLTAADHVKSPKYLTSPKYPDKYSTNLKCNWLIEGPTDDSKISLEFVDGDPFDLPCNVPCADSYLEIKGTIEDTTTFRNLLEKSVTNKNPVVY</sequence>
<evidence type="ECO:0000256" key="8">
    <source>
        <dbReference type="PROSITE-ProRule" id="PRU00059"/>
    </source>
</evidence>
<keyword evidence="4 9" id="KW-0378">Hydrolase</keyword>
<keyword evidence="13" id="KW-1185">Reference proteome</keyword>
<comment type="caution">
    <text evidence="8">Lacks conserved residue(s) required for the propagation of feature annotation.</text>
</comment>
<keyword evidence="3 9" id="KW-0479">Metal-binding</keyword>
<organism evidence="13 14">
    <name type="scientific">Romanomermis culicivorax</name>
    <name type="common">Nematode worm</name>
    <dbReference type="NCBI Taxonomy" id="13658"/>
    <lineage>
        <taxon>Eukaryota</taxon>
        <taxon>Metazoa</taxon>
        <taxon>Ecdysozoa</taxon>
        <taxon>Nematoda</taxon>
        <taxon>Enoplea</taxon>
        <taxon>Dorylaimia</taxon>
        <taxon>Mermithida</taxon>
        <taxon>Mermithoidea</taxon>
        <taxon>Mermithidae</taxon>
        <taxon>Romanomermis</taxon>
    </lineage>
</organism>
<dbReference type="InterPro" id="IPR035914">
    <property type="entry name" value="Sperma_CUB_dom_sf"/>
</dbReference>
<dbReference type="Gene3D" id="3.40.390.10">
    <property type="entry name" value="Collagenase (Catalytic Domain)"/>
    <property type="match status" value="1"/>
</dbReference>
<feature type="domain" description="Peptidase M12A" evidence="12">
    <location>
        <begin position="217"/>
        <end position="416"/>
    </location>
</feature>
<dbReference type="GO" id="GO:0006508">
    <property type="term" value="P:proteolysis"/>
    <property type="evidence" value="ECO:0007669"/>
    <property type="project" value="UniProtKB-KW"/>
</dbReference>
<dbReference type="WBParaSite" id="nRc.2.0.1.t22285-RA">
    <property type="protein sequence ID" value="nRc.2.0.1.t22285-RA"/>
    <property type="gene ID" value="nRc.2.0.1.g22285"/>
</dbReference>
<evidence type="ECO:0000256" key="3">
    <source>
        <dbReference type="ARBA" id="ARBA00022723"/>
    </source>
</evidence>
<dbReference type="Pfam" id="PF01400">
    <property type="entry name" value="Astacin"/>
    <property type="match status" value="1"/>
</dbReference>
<evidence type="ECO:0000256" key="6">
    <source>
        <dbReference type="ARBA" id="ARBA00023049"/>
    </source>
</evidence>
<dbReference type="Proteomes" id="UP000887565">
    <property type="component" value="Unplaced"/>
</dbReference>
<dbReference type="InterPro" id="IPR024079">
    <property type="entry name" value="MetalloPept_cat_dom_sf"/>
</dbReference>
<keyword evidence="1" id="KW-0245">EGF-like domain</keyword>
<dbReference type="PANTHER" id="PTHR10127:SF810">
    <property type="entry name" value="ZINC METALLOPROTEINASE NAS-38"/>
    <property type="match status" value="1"/>
</dbReference>
<dbReference type="AlphaFoldDB" id="A0A915J9A5"/>
<evidence type="ECO:0000313" key="13">
    <source>
        <dbReference type="Proteomes" id="UP000887565"/>
    </source>
</evidence>
<dbReference type="PROSITE" id="PS01186">
    <property type="entry name" value="EGF_2"/>
    <property type="match status" value="1"/>
</dbReference>
<evidence type="ECO:0000256" key="5">
    <source>
        <dbReference type="ARBA" id="ARBA00022833"/>
    </source>
</evidence>
<keyword evidence="2 9" id="KW-0645">Protease</keyword>
<dbReference type="EC" id="3.4.24.-" evidence="9"/>
<feature type="compositionally biased region" description="Basic and acidic residues" evidence="10">
    <location>
        <begin position="191"/>
        <end position="205"/>
    </location>
</feature>
<evidence type="ECO:0000256" key="9">
    <source>
        <dbReference type="RuleBase" id="RU361183"/>
    </source>
</evidence>
<reference evidence="14" key="1">
    <citation type="submission" date="2022-11" db="UniProtKB">
        <authorList>
            <consortium name="WormBaseParasite"/>
        </authorList>
    </citation>
    <scope>IDENTIFICATION</scope>
</reference>
<dbReference type="InterPro" id="IPR034035">
    <property type="entry name" value="Astacin-like_dom"/>
</dbReference>
<evidence type="ECO:0000259" key="11">
    <source>
        <dbReference type="PROSITE" id="PS01180"/>
    </source>
</evidence>
<dbReference type="InterPro" id="IPR000859">
    <property type="entry name" value="CUB_dom"/>
</dbReference>
<dbReference type="SUPFAM" id="SSF55486">
    <property type="entry name" value="Metalloproteases ('zincins'), catalytic domain"/>
    <property type="match status" value="1"/>
</dbReference>
<evidence type="ECO:0000256" key="2">
    <source>
        <dbReference type="ARBA" id="ARBA00022670"/>
    </source>
</evidence>
<evidence type="ECO:0000256" key="10">
    <source>
        <dbReference type="SAM" id="MobiDB-lite"/>
    </source>
</evidence>
<comment type="cofactor">
    <cofactor evidence="9">
        <name>Zn(2+)</name>
        <dbReference type="ChEBI" id="CHEBI:29105"/>
    </cofactor>
    <text evidence="9">Binds 1 zinc ion per subunit.</text>
</comment>
<dbReference type="SMART" id="SM00235">
    <property type="entry name" value="ZnMc"/>
    <property type="match status" value="1"/>
</dbReference>
<dbReference type="InterPro" id="IPR000742">
    <property type="entry name" value="EGF"/>
</dbReference>
<dbReference type="InterPro" id="IPR006026">
    <property type="entry name" value="Peptidase_Metallo"/>
</dbReference>
<dbReference type="GO" id="GO:0008270">
    <property type="term" value="F:zinc ion binding"/>
    <property type="evidence" value="ECO:0007669"/>
    <property type="project" value="InterPro"/>
</dbReference>
<dbReference type="PROSITE" id="PS51864">
    <property type="entry name" value="ASTACIN"/>
    <property type="match status" value="1"/>
</dbReference>
<dbReference type="PRINTS" id="PR00480">
    <property type="entry name" value="ASTACIN"/>
</dbReference>
<name>A0A915J9A5_ROMCU</name>
<evidence type="ECO:0000313" key="14">
    <source>
        <dbReference type="WBParaSite" id="nRc.2.0.1.t22285-RA"/>
    </source>
</evidence>
<evidence type="ECO:0000256" key="1">
    <source>
        <dbReference type="ARBA" id="ARBA00022536"/>
    </source>
</evidence>
<feature type="region of interest" description="Disordered" evidence="10">
    <location>
        <begin position="191"/>
        <end position="218"/>
    </location>
</feature>
<dbReference type="PANTHER" id="PTHR10127">
    <property type="entry name" value="DISCOIDIN, CUB, EGF, LAMININ , AND ZINC METALLOPROTEASE DOMAIN CONTAINING"/>
    <property type="match status" value="1"/>
</dbReference>
<keyword evidence="5 9" id="KW-0862">Zinc</keyword>
<feature type="chain" id="PRO_5038160053" description="Metalloendopeptidase" evidence="9">
    <location>
        <begin position="18"/>
        <end position="554"/>
    </location>
</feature>
<dbReference type="Pfam" id="PF00431">
    <property type="entry name" value="CUB"/>
    <property type="match status" value="1"/>
</dbReference>
<evidence type="ECO:0000259" key="12">
    <source>
        <dbReference type="PROSITE" id="PS51864"/>
    </source>
</evidence>
<evidence type="ECO:0000256" key="4">
    <source>
        <dbReference type="ARBA" id="ARBA00022801"/>
    </source>
</evidence>
<dbReference type="PROSITE" id="PS00022">
    <property type="entry name" value="EGF_1"/>
    <property type="match status" value="1"/>
</dbReference>